<evidence type="ECO:0000313" key="2">
    <source>
        <dbReference type="Proteomes" id="UP000000770"/>
    </source>
</evidence>
<dbReference type="PANTHER" id="PTHR36174:SF1">
    <property type="entry name" value="LIPID II:GLYCINE GLYCYLTRANSFERASE"/>
    <property type="match status" value="1"/>
</dbReference>
<organism evidence="1 2">
    <name type="scientific">Shewanella baltica (strain OS195)</name>
    <dbReference type="NCBI Taxonomy" id="399599"/>
    <lineage>
        <taxon>Bacteria</taxon>
        <taxon>Pseudomonadati</taxon>
        <taxon>Pseudomonadota</taxon>
        <taxon>Gammaproteobacteria</taxon>
        <taxon>Alteromonadales</taxon>
        <taxon>Shewanellaceae</taxon>
        <taxon>Shewanella</taxon>
    </lineage>
</organism>
<sequence>MDANTLIKDIYYQDAYAKLYLNAIDSLSHFEYSEGNQWFRCLSIKRPIPHTLEVGLEDPLFDLETPYGYGGPVTNSDNINFIRRAMQHYRTDCQANHIVCEFIRFHPHNPLATNASLFDFHLQERRVVSVNLLADEQLRWQGYSKTTRNIIRKCQQKLTLDDNISVDEFITLYRQTMDKNNAEPFFYFPRAYFETLRQQSHCQLLGVRTLDGALISAGFFFHIGPLAHYHLSANNLERQHENGNYYLLEQAFICAKAAGCKSMILGGGRTSAEDDSLFRFKAKFSKDILPFYIAGLDFNPEQRQRLNDAWQARHPDLNLHRFQKYRLIP</sequence>
<accession>A9KWU5</accession>
<protein>
    <recommendedName>
        <fullName evidence="3">BioF2-like acetyltransferase domain-containing protein</fullName>
    </recommendedName>
</protein>
<name>A9KWU5_SHEB9</name>
<reference evidence="1 2" key="1">
    <citation type="submission" date="2007-11" db="EMBL/GenBank/DDBJ databases">
        <title>Complete sequence of chromosome of Shewanella baltica OS195.</title>
        <authorList>
            <consortium name="US DOE Joint Genome Institute"/>
            <person name="Copeland A."/>
            <person name="Lucas S."/>
            <person name="Lapidus A."/>
            <person name="Barry K."/>
            <person name="Glavina del Rio T."/>
            <person name="Dalin E."/>
            <person name="Tice H."/>
            <person name="Pitluck S."/>
            <person name="Chain P."/>
            <person name="Malfatti S."/>
            <person name="Shin M."/>
            <person name="Vergez L."/>
            <person name="Schmutz J."/>
            <person name="Larimer F."/>
            <person name="Land M."/>
            <person name="Hauser L."/>
            <person name="Kyrpides N."/>
            <person name="Kim E."/>
            <person name="Brettar I."/>
            <person name="Rodrigues J."/>
            <person name="Konstantinidis K."/>
            <person name="Klappenbach J."/>
            <person name="Hofle M."/>
            <person name="Tiedje J."/>
            <person name="Richardson P."/>
        </authorList>
    </citation>
    <scope>NUCLEOTIDE SEQUENCE [LARGE SCALE GENOMIC DNA]</scope>
    <source>
        <strain evidence="1 2">OS195</strain>
    </source>
</reference>
<evidence type="ECO:0008006" key="3">
    <source>
        <dbReference type="Google" id="ProtNLM"/>
    </source>
</evidence>
<dbReference type="InterPro" id="IPR016181">
    <property type="entry name" value="Acyl_CoA_acyltransferase"/>
</dbReference>
<dbReference type="GeneID" id="11773179"/>
<dbReference type="PANTHER" id="PTHR36174">
    <property type="entry name" value="LIPID II:GLYCINE GLYCYLTRANSFERASE"/>
    <property type="match status" value="1"/>
</dbReference>
<dbReference type="Proteomes" id="UP000000770">
    <property type="component" value="Chromosome"/>
</dbReference>
<dbReference type="KEGG" id="sbn:Sbal195_3120"/>
<dbReference type="InterPro" id="IPR050644">
    <property type="entry name" value="PG_Glycine_Bridge_Synth"/>
</dbReference>
<dbReference type="EMBL" id="CP000891">
    <property type="protein sequence ID" value="ABX50282.1"/>
    <property type="molecule type" value="Genomic_DNA"/>
</dbReference>
<dbReference type="HOGENOM" id="CLU_055609_1_0_6"/>
<dbReference type="Gene3D" id="3.40.630.30">
    <property type="match status" value="1"/>
</dbReference>
<dbReference type="AlphaFoldDB" id="A9KWU5"/>
<gene>
    <name evidence="1" type="ordered locus">Sbal195_3120</name>
</gene>
<evidence type="ECO:0000313" key="1">
    <source>
        <dbReference type="EMBL" id="ABX50282.1"/>
    </source>
</evidence>
<dbReference type="SUPFAM" id="SSF55729">
    <property type="entry name" value="Acyl-CoA N-acyltransferases (Nat)"/>
    <property type="match status" value="1"/>
</dbReference>
<proteinExistence type="predicted"/>
<dbReference type="RefSeq" id="WP_006085658.1">
    <property type="nucleotide sequence ID" value="NC_009997.1"/>
</dbReference>